<dbReference type="OrthoDB" id="3235114at2759"/>
<dbReference type="Pfam" id="PF18803">
    <property type="entry name" value="CxC2"/>
    <property type="match status" value="1"/>
</dbReference>
<name>A0A8H6YIA9_9AGAR</name>
<dbReference type="InterPro" id="IPR041457">
    <property type="entry name" value="CxC2_KDZ-assoc"/>
</dbReference>
<dbReference type="AlphaFoldDB" id="A0A8H6YIA9"/>
<feature type="domain" description="CxC2-like cysteine cluster KDZ transposase-associated" evidence="1">
    <location>
        <begin position="181"/>
        <end position="230"/>
    </location>
</feature>
<evidence type="ECO:0000313" key="3">
    <source>
        <dbReference type="Proteomes" id="UP000620124"/>
    </source>
</evidence>
<dbReference type="EMBL" id="JACAZI010000005">
    <property type="protein sequence ID" value="KAF7360308.1"/>
    <property type="molecule type" value="Genomic_DNA"/>
</dbReference>
<sequence length="292" mass="32767">MQAATADTRGWGNRIVNLAYDTHDRRRQRTKIGVIAQDAVPSYIGAADQFWLGDFSLESQVDDAWEDRINVGIAKPPRNANSDRPLQTWTSYKAEYLDESLRCEGRGSAKTYAKCAGSQCLAHQCLERECEGPAEWRCVDQACFGELMYCRRCIVAAHAQHPTHFVERWNGRNFERDRRWLQKLGLCVQLGHPLGVICTSRKAAAIDFVLYNVTGVHKINVDFCGCRPKNDASLPEVERRVPAVVGLLVAHHSNCAKHLRDVPHATTFPDAQLSGKVVSVRFLARSGEVYQS</sequence>
<protein>
    <submittedName>
        <fullName evidence="2">CxC2 domain-containing protein</fullName>
    </submittedName>
</protein>
<keyword evidence="3" id="KW-1185">Reference proteome</keyword>
<organism evidence="2 3">
    <name type="scientific">Mycena venus</name>
    <dbReference type="NCBI Taxonomy" id="2733690"/>
    <lineage>
        <taxon>Eukaryota</taxon>
        <taxon>Fungi</taxon>
        <taxon>Dikarya</taxon>
        <taxon>Basidiomycota</taxon>
        <taxon>Agaricomycotina</taxon>
        <taxon>Agaricomycetes</taxon>
        <taxon>Agaricomycetidae</taxon>
        <taxon>Agaricales</taxon>
        <taxon>Marasmiineae</taxon>
        <taxon>Mycenaceae</taxon>
        <taxon>Mycena</taxon>
    </lineage>
</organism>
<gene>
    <name evidence="2" type="ORF">MVEN_00760300</name>
</gene>
<comment type="caution">
    <text evidence="2">The sequence shown here is derived from an EMBL/GenBank/DDBJ whole genome shotgun (WGS) entry which is preliminary data.</text>
</comment>
<evidence type="ECO:0000259" key="1">
    <source>
        <dbReference type="Pfam" id="PF18803"/>
    </source>
</evidence>
<reference evidence="2" key="1">
    <citation type="submission" date="2020-05" db="EMBL/GenBank/DDBJ databases">
        <title>Mycena genomes resolve the evolution of fungal bioluminescence.</title>
        <authorList>
            <person name="Tsai I.J."/>
        </authorList>
    </citation>
    <scope>NUCLEOTIDE SEQUENCE</scope>
    <source>
        <strain evidence="2">CCC161011</strain>
    </source>
</reference>
<proteinExistence type="predicted"/>
<dbReference type="Proteomes" id="UP000620124">
    <property type="component" value="Unassembled WGS sequence"/>
</dbReference>
<accession>A0A8H6YIA9</accession>
<evidence type="ECO:0000313" key="2">
    <source>
        <dbReference type="EMBL" id="KAF7360308.1"/>
    </source>
</evidence>